<dbReference type="InterPro" id="IPR035105">
    <property type="entry name" value="Deoxycytidylate_deaminase_dom"/>
</dbReference>
<dbReference type="GO" id="GO:0006220">
    <property type="term" value="P:pyrimidine nucleotide metabolic process"/>
    <property type="evidence" value="ECO:0007669"/>
    <property type="project" value="InterPro"/>
</dbReference>
<name>A0A8J9SYS3_PHATR</name>
<sequence>KRSDYISWDDYFMAMAFLTAQRSKDPNTQVGACIVDRHQRIVALGYNGFPAGASDDVLPWSRTAVQPLHRKYHYVCHAEVNAVLNKCSDNVKDTTLYVALFPCNECAKVLVQAGVKEVVYMSDIYHDTDSCRASRILFHMAGVKLRQYSPTCRLITVPLEGNKERGFLGDTV</sequence>
<evidence type="ECO:0000256" key="3">
    <source>
        <dbReference type="ARBA" id="ARBA00022723"/>
    </source>
</evidence>
<accession>A0A8J9SYS3</accession>
<dbReference type="InterPro" id="IPR016473">
    <property type="entry name" value="dCMP_deaminase"/>
</dbReference>
<keyword evidence="6 10" id="KW-0862">Zinc</keyword>
<dbReference type="PROSITE" id="PS00903">
    <property type="entry name" value="CYT_DCMP_DEAMINASES_1"/>
    <property type="match status" value="1"/>
</dbReference>
<gene>
    <name evidence="12" type="ORF">PTTT1_LOCUS5228</name>
</gene>
<dbReference type="FunFam" id="3.40.140.10:FF:000021">
    <property type="entry name" value="Deoxycytidylate deaminase"/>
    <property type="match status" value="1"/>
</dbReference>
<dbReference type="Proteomes" id="UP000836788">
    <property type="component" value="Chromosome 1"/>
</dbReference>
<dbReference type="SUPFAM" id="SSF53927">
    <property type="entry name" value="Cytidine deaminase-like"/>
    <property type="match status" value="1"/>
</dbReference>
<dbReference type="EC" id="3.5.4.12" evidence="7"/>
<dbReference type="CDD" id="cd01286">
    <property type="entry name" value="deoxycytidylate_deaminase"/>
    <property type="match status" value="1"/>
</dbReference>
<evidence type="ECO:0000256" key="4">
    <source>
        <dbReference type="ARBA" id="ARBA00022727"/>
    </source>
</evidence>
<evidence type="ECO:0000256" key="1">
    <source>
        <dbReference type="ARBA" id="ARBA00001947"/>
    </source>
</evidence>
<dbReference type="GO" id="GO:0004132">
    <property type="term" value="F:dCMP deaminase activity"/>
    <property type="evidence" value="ECO:0007669"/>
    <property type="project" value="UniProtKB-EC"/>
</dbReference>
<dbReference type="InterPro" id="IPR002125">
    <property type="entry name" value="CMP_dCMP_dom"/>
</dbReference>
<evidence type="ECO:0000313" key="12">
    <source>
        <dbReference type="EMBL" id="CAG9277901.1"/>
    </source>
</evidence>
<comment type="cofactor">
    <cofactor evidence="1 10">
        <name>Zn(2+)</name>
        <dbReference type="ChEBI" id="CHEBI:29105"/>
    </cofactor>
</comment>
<comment type="similarity">
    <text evidence="2">Belongs to the cytidine and deoxycytidylate deaminase family.</text>
</comment>
<keyword evidence="3 10" id="KW-0479">Metal-binding</keyword>
<dbReference type="GO" id="GO:0009165">
    <property type="term" value="P:nucleotide biosynthetic process"/>
    <property type="evidence" value="ECO:0007669"/>
    <property type="project" value="UniProtKB-KW"/>
</dbReference>
<dbReference type="Pfam" id="PF00383">
    <property type="entry name" value="dCMP_cyt_deam_1"/>
    <property type="match status" value="1"/>
</dbReference>
<dbReference type="PANTHER" id="PTHR11086:SF18">
    <property type="entry name" value="DEOXYCYTIDYLATE DEAMINASE"/>
    <property type="match status" value="1"/>
</dbReference>
<feature type="binding site" evidence="10">
    <location>
        <position position="77"/>
    </location>
    <ligand>
        <name>Zn(2+)</name>
        <dbReference type="ChEBI" id="CHEBI:29105"/>
        <note>catalytic</note>
    </ligand>
</feature>
<dbReference type="InterPro" id="IPR016193">
    <property type="entry name" value="Cytidine_deaminase-like"/>
</dbReference>
<evidence type="ECO:0000256" key="2">
    <source>
        <dbReference type="ARBA" id="ARBA00006576"/>
    </source>
</evidence>
<evidence type="ECO:0000256" key="6">
    <source>
        <dbReference type="ARBA" id="ARBA00022833"/>
    </source>
</evidence>
<feature type="non-terminal residue" evidence="12">
    <location>
        <position position="1"/>
    </location>
</feature>
<protein>
    <recommendedName>
        <fullName evidence="8">dCMP deaminase</fullName>
        <ecNumber evidence="7">3.5.4.12</ecNumber>
    </recommendedName>
    <alternativeName>
        <fullName evidence="8">dCMP deaminase</fullName>
    </alternativeName>
</protein>
<evidence type="ECO:0000259" key="11">
    <source>
        <dbReference type="PROSITE" id="PS51747"/>
    </source>
</evidence>
<dbReference type="Gene3D" id="3.40.140.10">
    <property type="entry name" value="Cytidine Deaminase, domain 2"/>
    <property type="match status" value="1"/>
</dbReference>
<dbReference type="AlphaFoldDB" id="A0A8J9SYS3"/>
<evidence type="ECO:0000256" key="7">
    <source>
        <dbReference type="ARBA" id="ARBA00038938"/>
    </source>
</evidence>
<proteinExistence type="inferred from homology"/>
<evidence type="ECO:0000256" key="5">
    <source>
        <dbReference type="ARBA" id="ARBA00022801"/>
    </source>
</evidence>
<dbReference type="PANTHER" id="PTHR11086">
    <property type="entry name" value="DEOXYCYTIDYLATE DEAMINASE-RELATED"/>
    <property type="match status" value="1"/>
</dbReference>
<feature type="active site" description="Proton donor" evidence="9">
    <location>
        <position position="79"/>
    </location>
</feature>
<keyword evidence="4" id="KW-0545">Nucleotide biosynthesis</keyword>
<dbReference type="GO" id="GO:0005737">
    <property type="term" value="C:cytoplasm"/>
    <property type="evidence" value="ECO:0007669"/>
    <property type="project" value="TreeGrafter"/>
</dbReference>
<evidence type="ECO:0000256" key="8">
    <source>
        <dbReference type="ARBA" id="ARBA00041763"/>
    </source>
</evidence>
<dbReference type="PROSITE" id="PS51747">
    <property type="entry name" value="CYT_DCMP_DEAMINASES_2"/>
    <property type="match status" value="1"/>
</dbReference>
<evidence type="ECO:0000256" key="10">
    <source>
        <dbReference type="PIRSR" id="PIRSR006019-2"/>
    </source>
</evidence>
<feature type="binding site" evidence="10">
    <location>
        <position position="103"/>
    </location>
    <ligand>
        <name>Zn(2+)</name>
        <dbReference type="ChEBI" id="CHEBI:29105"/>
        <note>catalytic</note>
    </ligand>
</feature>
<keyword evidence="5" id="KW-0378">Hydrolase</keyword>
<dbReference type="GO" id="GO:0008270">
    <property type="term" value="F:zinc ion binding"/>
    <property type="evidence" value="ECO:0007669"/>
    <property type="project" value="InterPro"/>
</dbReference>
<feature type="binding site" evidence="10">
    <location>
        <position position="106"/>
    </location>
    <ligand>
        <name>Zn(2+)</name>
        <dbReference type="ChEBI" id="CHEBI:29105"/>
        <note>catalytic</note>
    </ligand>
</feature>
<dbReference type="EMBL" id="OU594942">
    <property type="protein sequence ID" value="CAG9277901.1"/>
    <property type="molecule type" value="Genomic_DNA"/>
</dbReference>
<reference evidence="12" key="1">
    <citation type="submission" date="2022-02" db="EMBL/GenBank/DDBJ databases">
        <authorList>
            <person name="Giguere J D."/>
        </authorList>
    </citation>
    <scope>NUCLEOTIDE SEQUENCE</scope>
    <source>
        <strain evidence="12">CCAP 1055/1</strain>
    </source>
</reference>
<evidence type="ECO:0000256" key="9">
    <source>
        <dbReference type="PIRSR" id="PIRSR006019-1"/>
    </source>
</evidence>
<dbReference type="InterPro" id="IPR015517">
    <property type="entry name" value="dCMP_deaminase-rel"/>
</dbReference>
<dbReference type="PIRSF" id="PIRSF006019">
    <property type="entry name" value="dCMP_deaminase"/>
    <property type="match status" value="1"/>
</dbReference>
<dbReference type="InterPro" id="IPR016192">
    <property type="entry name" value="APOBEC/CMP_deaminase_Zn-bd"/>
</dbReference>
<organism evidence="12">
    <name type="scientific">Phaeodactylum tricornutum</name>
    <name type="common">Diatom</name>
    <dbReference type="NCBI Taxonomy" id="2850"/>
    <lineage>
        <taxon>Eukaryota</taxon>
        <taxon>Sar</taxon>
        <taxon>Stramenopiles</taxon>
        <taxon>Ochrophyta</taxon>
        <taxon>Bacillariophyta</taxon>
        <taxon>Bacillariophyceae</taxon>
        <taxon>Bacillariophycidae</taxon>
        <taxon>Naviculales</taxon>
        <taxon>Phaeodactylaceae</taxon>
        <taxon>Phaeodactylum</taxon>
    </lineage>
</organism>
<feature type="domain" description="CMP/dCMP-type deaminase" evidence="11">
    <location>
        <begin position="7"/>
        <end position="137"/>
    </location>
</feature>